<gene>
    <name evidence="3" type="ORF">BCR43DRAFT_566091</name>
</gene>
<evidence type="ECO:0000256" key="2">
    <source>
        <dbReference type="SAM" id="Phobius"/>
    </source>
</evidence>
<proteinExistence type="predicted"/>
<dbReference type="OrthoDB" id="61370at2759"/>
<protein>
    <submittedName>
        <fullName evidence="3">Uncharacterized protein</fullName>
    </submittedName>
</protein>
<feature type="transmembrane region" description="Helical" evidence="2">
    <location>
        <begin position="31"/>
        <end position="54"/>
    </location>
</feature>
<evidence type="ECO:0000313" key="3">
    <source>
        <dbReference type="EMBL" id="ORY93558.1"/>
    </source>
</evidence>
<keyword evidence="2" id="KW-1133">Transmembrane helix</keyword>
<evidence type="ECO:0000256" key="1">
    <source>
        <dbReference type="SAM" id="MobiDB-lite"/>
    </source>
</evidence>
<feature type="region of interest" description="Disordered" evidence="1">
    <location>
        <begin position="1"/>
        <end position="22"/>
    </location>
</feature>
<evidence type="ECO:0000313" key="4">
    <source>
        <dbReference type="Proteomes" id="UP000242180"/>
    </source>
</evidence>
<keyword evidence="4" id="KW-1185">Reference proteome</keyword>
<name>A0A1X2H5G1_SYNRA</name>
<dbReference type="InParanoid" id="A0A1X2H5G1"/>
<dbReference type="Gene3D" id="1.20.140.150">
    <property type="match status" value="1"/>
</dbReference>
<feature type="transmembrane region" description="Helical" evidence="2">
    <location>
        <begin position="107"/>
        <end position="128"/>
    </location>
</feature>
<dbReference type="OMA" id="CNMWRTV"/>
<keyword evidence="2" id="KW-0812">Transmembrane</keyword>
<feature type="transmembrane region" description="Helical" evidence="2">
    <location>
        <begin position="140"/>
        <end position="166"/>
    </location>
</feature>
<accession>A0A1X2H5G1</accession>
<organism evidence="3 4">
    <name type="scientific">Syncephalastrum racemosum</name>
    <name type="common">Filamentous fungus</name>
    <dbReference type="NCBI Taxonomy" id="13706"/>
    <lineage>
        <taxon>Eukaryota</taxon>
        <taxon>Fungi</taxon>
        <taxon>Fungi incertae sedis</taxon>
        <taxon>Mucoromycota</taxon>
        <taxon>Mucoromycotina</taxon>
        <taxon>Mucoromycetes</taxon>
        <taxon>Mucorales</taxon>
        <taxon>Syncephalastraceae</taxon>
        <taxon>Syncephalastrum</taxon>
    </lineage>
</organism>
<sequence length="216" mass="23749">MKPPFPVANTYASTSSSISPPSHPDTMTVSLLAYVVTFFVFLCNYALTLVGLVVPKWLSFVTPVPFYIQTDYGLFYLCRSINRECRPFPSDDRGDCTEEGFCELWKAAGAGMVLAAILGGLTVFALLGTICSNRRKRAKAWMTLTGLIVLHGLAQAFSMGVIAYLYNTSATFYVGTRYNVSFIVSTISWCLSVFLAAILTLVAVLSPPEYTYEPIH</sequence>
<dbReference type="AlphaFoldDB" id="A0A1X2H5G1"/>
<keyword evidence="2" id="KW-0472">Membrane</keyword>
<reference evidence="3 4" key="1">
    <citation type="submission" date="2016-07" db="EMBL/GenBank/DDBJ databases">
        <title>Pervasive Adenine N6-methylation of Active Genes in Fungi.</title>
        <authorList>
            <consortium name="DOE Joint Genome Institute"/>
            <person name="Mondo S.J."/>
            <person name="Dannebaum R.O."/>
            <person name="Kuo R.C."/>
            <person name="Labutti K."/>
            <person name="Haridas S."/>
            <person name="Kuo A."/>
            <person name="Salamov A."/>
            <person name="Ahrendt S.R."/>
            <person name="Lipzen A."/>
            <person name="Sullivan W."/>
            <person name="Andreopoulos W.B."/>
            <person name="Clum A."/>
            <person name="Lindquist E."/>
            <person name="Daum C."/>
            <person name="Ramamoorthy G.K."/>
            <person name="Gryganskyi A."/>
            <person name="Culley D."/>
            <person name="Magnuson J.K."/>
            <person name="James T.Y."/>
            <person name="O'Malley M.A."/>
            <person name="Stajich J.E."/>
            <person name="Spatafora J.W."/>
            <person name="Visel A."/>
            <person name="Grigoriev I.V."/>
        </authorList>
    </citation>
    <scope>NUCLEOTIDE SEQUENCE [LARGE SCALE GENOMIC DNA]</scope>
    <source>
        <strain evidence="3 4">NRRL 2496</strain>
    </source>
</reference>
<feature type="transmembrane region" description="Helical" evidence="2">
    <location>
        <begin position="178"/>
        <end position="205"/>
    </location>
</feature>
<dbReference type="EMBL" id="MCGN01000009">
    <property type="protein sequence ID" value="ORY93558.1"/>
    <property type="molecule type" value="Genomic_DNA"/>
</dbReference>
<comment type="caution">
    <text evidence="3">The sequence shown here is derived from an EMBL/GenBank/DDBJ whole genome shotgun (WGS) entry which is preliminary data.</text>
</comment>
<dbReference type="Proteomes" id="UP000242180">
    <property type="component" value="Unassembled WGS sequence"/>
</dbReference>